<dbReference type="Proteomes" id="UP000321832">
    <property type="component" value="Unassembled WGS sequence"/>
</dbReference>
<gene>
    <name evidence="1" type="ORF">FSC37_22350</name>
</gene>
<evidence type="ECO:0008006" key="3">
    <source>
        <dbReference type="Google" id="ProtNLM"/>
    </source>
</evidence>
<evidence type="ECO:0000313" key="1">
    <source>
        <dbReference type="EMBL" id="TXC62117.1"/>
    </source>
</evidence>
<reference evidence="1 2" key="1">
    <citation type="submission" date="2019-08" db="EMBL/GenBank/DDBJ databases">
        <authorList>
            <person name="Khan S.A."/>
            <person name="Jeon C.O."/>
            <person name="Jeong S.E."/>
        </authorList>
    </citation>
    <scope>NUCLEOTIDE SEQUENCE [LARGE SCALE GENOMIC DNA]</scope>
    <source>
        <strain evidence="2">IMCC1728</strain>
    </source>
</reference>
<name>A0A5C6TN08_9BURK</name>
<organism evidence="1 2">
    <name type="scientific">Piscinibacter aquaticus</name>
    <dbReference type="NCBI Taxonomy" id="392597"/>
    <lineage>
        <taxon>Bacteria</taxon>
        <taxon>Pseudomonadati</taxon>
        <taxon>Pseudomonadota</taxon>
        <taxon>Betaproteobacteria</taxon>
        <taxon>Burkholderiales</taxon>
        <taxon>Sphaerotilaceae</taxon>
        <taxon>Piscinibacter</taxon>
    </lineage>
</organism>
<proteinExistence type="predicted"/>
<keyword evidence="2" id="KW-1185">Reference proteome</keyword>
<dbReference type="EMBL" id="VOPW01000002">
    <property type="protein sequence ID" value="TXC62117.1"/>
    <property type="molecule type" value="Genomic_DNA"/>
</dbReference>
<evidence type="ECO:0000313" key="2">
    <source>
        <dbReference type="Proteomes" id="UP000321832"/>
    </source>
</evidence>
<sequence length="206" mass="20876">MVSLGLLSSQAALSATAVSPQIEIQIPIIVPPACSVANVNGPNIQAPTAIGPGMTLAAWKSGATTLDGDPALFTFSSILQQLRITCNYANTPITSLTIKAGASATMVPNTGVQYIVDSTGKKAFGGLALVAHLTKVGTTGLVHAFQQGAGNVAYTGAMTTGALNSGASVANFEWRPVIHAPLPDNTAIGAPTGGSFYGTFEVVVDY</sequence>
<dbReference type="AlphaFoldDB" id="A0A5C6TN08"/>
<protein>
    <recommendedName>
        <fullName evidence="3">DUF4402 domain-containing protein</fullName>
    </recommendedName>
</protein>
<comment type="caution">
    <text evidence="1">The sequence shown here is derived from an EMBL/GenBank/DDBJ whole genome shotgun (WGS) entry which is preliminary data.</text>
</comment>
<accession>A0A5C6TN08</accession>